<dbReference type="Pfam" id="PF13245">
    <property type="entry name" value="AAA_19"/>
    <property type="match status" value="1"/>
</dbReference>
<comment type="function">
    <text evidence="3">DNA-dependent ATPase and ATP-dependent 5'-3' DNA helicase. Has no activity on blunt DNA or DNA with 3'-overhangs, requires at least 10 bases of 5'-ssDNA for helicase activity.</text>
</comment>
<evidence type="ECO:0000256" key="2">
    <source>
        <dbReference type="ARBA" id="ARBA00022840"/>
    </source>
</evidence>
<name>A0AAE2ZZB6_9FIRM</name>
<dbReference type="InterPro" id="IPR041451">
    <property type="entry name" value="RecD2_SH13"/>
</dbReference>
<dbReference type="InterPro" id="IPR055446">
    <property type="entry name" value="RecD2_N_OB"/>
</dbReference>
<dbReference type="GO" id="GO:0043139">
    <property type="term" value="F:5'-3' DNA helicase activity"/>
    <property type="evidence" value="ECO:0007669"/>
    <property type="project" value="UniProtKB-UniRule"/>
</dbReference>
<comment type="caution">
    <text evidence="6">The sequence shown here is derived from an EMBL/GenBank/DDBJ whole genome shotgun (WGS) entry which is preliminary data.</text>
</comment>
<sequence length="748" mass="84388">METITGFVDHIVFQNSENGYTVMILSTEGEEMTCVGMCKGLTQGENISAEGEYIEHPVYGRQFKIQSYETVTPTDRVGMERYLGSGAIRGVGEALAARIVKKFGDDTFRIIEEEPERLAEVKGISERKAQEIAIQMEEKKDLREALVYLQQYGISNTLAVKIYNTYGMEMYSVMRENPYRLAEDVSGVGFRIADEIAGKIGIHTDSDYRIRSGILYTLLQAVGEGHCYLPLDLLLRRASELLGVSEENIRPQVDNLIMDRKLVAKGEAVFASSYYYAELNCANMLRNLNIPMVEAENLPSQDAAIRKRLERMAENLSMELDELQLKAVEESIKNGLFILSGGPGTGKTTTINMIIRFFESEGMDIFLAAPTGRAAKRMTEATGFEAKTIHRLLELNSALSEDDTRKANFERNQENPLEADVVIIDEMSMVDIQLFQALLKAILPGTRLILVGDVDQLPSVGPGQVLRDLMNSRAFPMVTLEKIFRQAGQSDIVVNAHRINRGEQITLDNKSKDFFLLERNDVNVIYKHMIQLIQDMLPRYVGATSFDIQVLTPMRKGSLGCETLNEILQRYLNPADPHKKEHAYGNTVFREGDKVMQIKNNYQIEWEIVGRYNIPIDKGMGVFNGDMGRVKEINDTMSTLLVEFDDGRRVNYPFSALEELELSYAITIHKSQGSEYPAVILPLLGGPRMLFNRNLLYTGITRARNCVTILGSSETVRNMIENVSENRRYTGLEQRIREICCLPENDTP</sequence>
<evidence type="ECO:0000313" key="6">
    <source>
        <dbReference type="EMBL" id="MCC2118374.1"/>
    </source>
</evidence>
<dbReference type="GO" id="GO:0009338">
    <property type="term" value="C:exodeoxyribonuclease V complex"/>
    <property type="evidence" value="ECO:0007669"/>
    <property type="project" value="TreeGrafter"/>
</dbReference>
<dbReference type="Pfam" id="PF23139">
    <property type="entry name" value="OB_YrrC"/>
    <property type="match status" value="1"/>
</dbReference>
<gene>
    <name evidence="3" type="primary">recD2</name>
    <name evidence="6" type="ORF">LKD75_02010</name>
</gene>
<evidence type="ECO:0000256" key="3">
    <source>
        <dbReference type="HAMAP-Rule" id="MF_01488"/>
    </source>
</evidence>
<keyword evidence="3" id="KW-0413">Isomerase</keyword>
<dbReference type="RefSeq" id="WP_022311843.1">
    <property type="nucleotide sequence ID" value="NZ_JAJEPV010000003.1"/>
</dbReference>
<dbReference type="Pfam" id="PF13538">
    <property type="entry name" value="UvrD_C_2"/>
    <property type="match status" value="1"/>
</dbReference>
<dbReference type="CDD" id="cd17933">
    <property type="entry name" value="DEXSc_RecD-like"/>
    <property type="match status" value="1"/>
</dbReference>
<dbReference type="SUPFAM" id="SSF47781">
    <property type="entry name" value="RuvA domain 2-like"/>
    <property type="match status" value="1"/>
</dbReference>
<dbReference type="SUPFAM" id="SSF52540">
    <property type="entry name" value="P-loop containing nucleoside triphosphate hydrolases"/>
    <property type="match status" value="1"/>
</dbReference>
<dbReference type="HAMAP" id="MF_01488">
    <property type="entry name" value="RecD2"/>
    <property type="match status" value="1"/>
</dbReference>
<dbReference type="GO" id="GO:0006310">
    <property type="term" value="P:DNA recombination"/>
    <property type="evidence" value="ECO:0007669"/>
    <property type="project" value="InterPro"/>
</dbReference>
<dbReference type="InterPro" id="IPR029493">
    <property type="entry name" value="RecD2-like_HHH"/>
</dbReference>
<comment type="similarity">
    <text evidence="3">Belongs to the RecD family. RecD2 subfamily.</text>
</comment>
<dbReference type="Pfam" id="PF18335">
    <property type="entry name" value="SH3_13"/>
    <property type="match status" value="1"/>
</dbReference>
<dbReference type="EMBL" id="JAJEPV010000003">
    <property type="protein sequence ID" value="MCC2118374.1"/>
    <property type="molecule type" value="Genomic_DNA"/>
</dbReference>
<keyword evidence="3" id="KW-0378">Hydrolase</keyword>
<reference evidence="6 7" key="1">
    <citation type="submission" date="2021-10" db="EMBL/GenBank/DDBJ databases">
        <title>Anaerobic single-cell dispensing facilitates the cultivation of human gut bacteria.</title>
        <authorList>
            <person name="Afrizal A."/>
        </authorList>
    </citation>
    <scope>NUCLEOTIDE SEQUENCE [LARGE SCALE GENOMIC DNA]</scope>
    <source>
        <strain evidence="6 7">CLA-AA-H273</strain>
    </source>
</reference>
<keyword evidence="3" id="KW-0238">DNA-binding</keyword>
<dbReference type="SMART" id="SM00382">
    <property type="entry name" value="AAA"/>
    <property type="match status" value="1"/>
</dbReference>
<dbReference type="Gene3D" id="3.40.50.300">
    <property type="entry name" value="P-loop containing nucleotide triphosphate hydrolases"/>
    <property type="match status" value="2"/>
</dbReference>
<dbReference type="Gene3D" id="1.10.150.20">
    <property type="entry name" value="5' to 3' exonuclease, C-terminal subdomain"/>
    <property type="match status" value="1"/>
</dbReference>
<dbReference type="InterPro" id="IPR010994">
    <property type="entry name" value="RuvA_2-like"/>
</dbReference>
<dbReference type="Proteomes" id="UP001197795">
    <property type="component" value="Unassembled WGS sequence"/>
</dbReference>
<keyword evidence="7" id="KW-1185">Reference proteome</keyword>
<dbReference type="Gene3D" id="1.10.10.2220">
    <property type="match status" value="1"/>
</dbReference>
<feature type="coiled-coil region" evidence="4">
    <location>
        <begin position="306"/>
        <end position="333"/>
    </location>
</feature>
<dbReference type="PANTHER" id="PTHR43788:SF6">
    <property type="entry name" value="DNA HELICASE B"/>
    <property type="match status" value="1"/>
</dbReference>
<dbReference type="GO" id="GO:0017116">
    <property type="term" value="F:single-stranded DNA helicase activity"/>
    <property type="evidence" value="ECO:0007669"/>
    <property type="project" value="TreeGrafter"/>
</dbReference>
<evidence type="ECO:0000256" key="4">
    <source>
        <dbReference type="SAM" id="Coils"/>
    </source>
</evidence>
<organism evidence="6 7">
    <name type="scientific">Waltera acetigignens</name>
    <dbReference type="NCBI Taxonomy" id="2981769"/>
    <lineage>
        <taxon>Bacteria</taxon>
        <taxon>Bacillati</taxon>
        <taxon>Bacillota</taxon>
        <taxon>Clostridia</taxon>
        <taxon>Lachnospirales</taxon>
        <taxon>Lachnospiraceae</taxon>
        <taxon>Waltera</taxon>
    </lineage>
</organism>
<dbReference type="InterPro" id="IPR027785">
    <property type="entry name" value="UvrD-like_helicase_C"/>
</dbReference>
<dbReference type="Pfam" id="PF14520">
    <property type="entry name" value="HHH_5"/>
    <property type="match status" value="1"/>
</dbReference>
<dbReference type="Pfam" id="PF14490">
    <property type="entry name" value="HHH_RecD2"/>
    <property type="match status" value="1"/>
</dbReference>
<dbReference type="InterPro" id="IPR006345">
    <property type="entry name" value="RecD2"/>
</dbReference>
<keyword evidence="1 3" id="KW-0547">Nucleotide-binding</keyword>
<dbReference type="InterPro" id="IPR027417">
    <property type="entry name" value="P-loop_NTPase"/>
</dbReference>
<dbReference type="EC" id="5.6.2.3" evidence="3"/>
<dbReference type="GO" id="GO:0003677">
    <property type="term" value="F:DNA binding"/>
    <property type="evidence" value="ECO:0007669"/>
    <property type="project" value="UniProtKB-UniRule"/>
</dbReference>
<evidence type="ECO:0000313" key="7">
    <source>
        <dbReference type="Proteomes" id="UP001197795"/>
    </source>
</evidence>
<dbReference type="GO" id="GO:0005524">
    <property type="term" value="F:ATP binding"/>
    <property type="evidence" value="ECO:0007669"/>
    <property type="project" value="UniProtKB-UniRule"/>
</dbReference>
<dbReference type="NCBIfam" id="TIGR01448">
    <property type="entry name" value="recD_rel"/>
    <property type="match status" value="1"/>
</dbReference>
<feature type="binding site" evidence="3">
    <location>
        <begin position="344"/>
        <end position="348"/>
    </location>
    <ligand>
        <name>ATP</name>
        <dbReference type="ChEBI" id="CHEBI:30616"/>
    </ligand>
</feature>
<dbReference type="InterPro" id="IPR050534">
    <property type="entry name" value="Coronavir_polyprotein_1ab"/>
</dbReference>
<dbReference type="GO" id="GO:0016787">
    <property type="term" value="F:hydrolase activity"/>
    <property type="evidence" value="ECO:0007669"/>
    <property type="project" value="UniProtKB-KW"/>
</dbReference>
<keyword evidence="3 6" id="KW-0347">Helicase</keyword>
<dbReference type="PANTHER" id="PTHR43788">
    <property type="entry name" value="DNA2/NAM7 HELICASE FAMILY MEMBER"/>
    <property type="match status" value="1"/>
</dbReference>
<protein>
    <recommendedName>
        <fullName evidence="3">ATP-dependent RecD2 DNA helicase</fullName>
        <ecNumber evidence="3">5.6.2.3</ecNumber>
    </recommendedName>
    <alternativeName>
        <fullName evidence="3">DNA 5'-3' helicase subunit RecD2</fullName>
    </alternativeName>
</protein>
<feature type="domain" description="AAA+ ATPase" evidence="5">
    <location>
        <begin position="333"/>
        <end position="484"/>
    </location>
</feature>
<evidence type="ECO:0000259" key="5">
    <source>
        <dbReference type="SMART" id="SM00382"/>
    </source>
</evidence>
<proteinExistence type="inferred from homology"/>
<keyword evidence="4" id="KW-0175">Coiled coil</keyword>
<keyword evidence="2 3" id="KW-0067">ATP-binding</keyword>
<dbReference type="AlphaFoldDB" id="A0AAE2ZZB6"/>
<evidence type="ECO:0000256" key="1">
    <source>
        <dbReference type="ARBA" id="ARBA00022741"/>
    </source>
</evidence>
<dbReference type="Gene3D" id="2.30.30.940">
    <property type="match status" value="1"/>
</dbReference>
<accession>A0AAE2ZZB6</accession>
<dbReference type="InterPro" id="IPR003593">
    <property type="entry name" value="AAA+_ATPase"/>
</dbReference>
<comment type="catalytic activity">
    <reaction evidence="3">
        <text>ATP + H2O = ADP + phosphate + H(+)</text>
        <dbReference type="Rhea" id="RHEA:13065"/>
        <dbReference type="ChEBI" id="CHEBI:15377"/>
        <dbReference type="ChEBI" id="CHEBI:15378"/>
        <dbReference type="ChEBI" id="CHEBI:30616"/>
        <dbReference type="ChEBI" id="CHEBI:43474"/>
        <dbReference type="ChEBI" id="CHEBI:456216"/>
        <dbReference type="EC" id="5.6.2.3"/>
    </reaction>
</comment>
<dbReference type="CDD" id="cd18809">
    <property type="entry name" value="SF1_C_RecD"/>
    <property type="match status" value="1"/>
</dbReference>